<gene>
    <name evidence="11" type="primary">ltaS1</name>
    <name evidence="11" type="ORF">AB406_0340</name>
</gene>
<evidence type="ECO:0000256" key="6">
    <source>
        <dbReference type="PIRSR" id="PIRSR005091-1"/>
    </source>
</evidence>
<evidence type="ECO:0000256" key="8">
    <source>
        <dbReference type="PIRSR" id="PIRSR005091-3"/>
    </source>
</evidence>
<evidence type="ECO:0000313" key="12">
    <source>
        <dbReference type="Proteomes" id="UP000189883"/>
    </source>
</evidence>
<dbReference type="PIRSF" id="PIRSF005091">
    <property type="entry name" value="Mmb_sulf_HI1246"/>
    <property type="match status" value="1"/>
</dbReference>
<dbReference type="RefSeq" id="WP_014938328.1">
    <property type="nucleotide sequence ID" value="NZ_CP011859.1"/>
</dbReference>
<dbReference type="Pfam" id="PF00884">
    <property type="entry name" value="Sulfatase"/>
    <property type="match status" value="1"/>
</dbReference>
<reference evidence="11 12" key="1">
    <citation type="submission" date="2015-06" db="EMBL/GenBank/DDBJ databases">
        <title>R. anatipestifer strain HXb2 is the most virulent strain so far, and the genome sequence would help us uncover the pathogenesis.</title>
        <authorList>
            <person name="Hu Q."/>
            <person name="Qi J."/>
            <person name="Bo H."/>
            <person name="Liu G."/>
            <person name="Tao M."/>
            <person name="Ding Y."/>
            <person name="Xue Y."/>
        </authorList>
    </citation>
    <scope>NUCLEOTIDE SEQUENCE [LARGE SCALE GENOMIC DNA]</scope>
    <source>
        <strain evidence="11 12">HXb2</strain>
    </source>
</reference>
<evidence type="ECO:0000313" key="11">
    <source>
        <dbReference type="EMBL" id="AQY21300.1"/>
    </source>
</evidence>
<protein>
    <submittedName>
        <fullName evidence="11">Lipoteichoic acid synthase 1</fullName>
    </submittedName>
</protein>
<dbReference type="PANTHER" id="PTHR47371">
    <property type="entry name" value="LIPOTEICHOIC ACID SYNTHASE"/>
    <property type="match status" value="1"/>
</dbReference>
<dbReference type="AlphaFoldDB" id="A0A1S7DQC0"/>
<feature type="active site" evidence="6">
    <location>
        <position position="325"/>
    </location>
</feature>
<feature type="domain" description="Sulfatase N-terminal" evidence="10">
    <location>
        <begin position="271"/>
        <end position="548"/>
    </location>
</feature>
<dbReference type="GO" id="GO:0046872">
    <property type="term" value="F:metal ion binding"/>
    <property type="evidence" value="ECO:0007669"/>
    <property type="project" value="UniProtKB-KW"/>
</dbReference>
<evidence type="ECO:0000256" key="2">
    <source>
        <dbReference type="ARBA" id="ARBA00022475"/>
    </source>
</evidence>
<comment type="subcellular location">
    <subcellularLocation>
        <location evidence="1">Cell membrane</location>
        <topology evidence="1">Multi-pass membrane protein</topology>
    </subcellularLocation>
</comment>
<keyword evidence="7" id="KW-0479">Metal-binding</keyword>
<keyword evidence="4 9" id="KW-1133">Transmembrane helix</keyword>
<feature type="binding site" evidence="7">
    <location>
        <position position="442"/>
    </location>
    <ligand>
        <name>substrate</name>
    </ligand>
</feature>
<dbReference type="SUPFAM" id="SSF53649">
    <property type="entry name" value="Alkaline phosphatase-like"/>
    <property type="match status" value="1"/>
</dbReference>
<dbReference type="InterPro" id="IPR050448">
    <property type="entry name" value="OpgB/LTA_synthase_biosynth"/>
</dbReference>
<accession>A0A1S7DQC0</accession>
<feature type="transmembrane region" description="Helical" evidence="9">
    <location>
        <begin position="50"/>
        <end position="76"/>
    </location>
</feature>
<dbReference type="PANTHER" id="PTHR47371:SF3">
    <property type="entry name" value="PHOSPHOGLYCEROL TRANSFERASE I"/>
    <property type="match status" value="1"/>
</dbReference>
<evidence type="ECO:0000256" key="7">
    <source>
        <dbReference type="PIRSR" id="PIRSR005091-2"/>
    </source>
</evidence>
<sequence length="644" mass="74351">MLKHLRTREIGTLLYRILLAFVFFQIARLLFWIFNKDLIKIESLSQYLKLAYYGIAFDTTAILYVNSLFILLSLIPLTINTKKGYQKLLFWVYFVTNGIAYSMNFGDFIYYRFSQSRLTSAVLDVVEHESNLLKVFGVSLIENPLIPLFFVVLLAVWIWLYKKVNIPYQKPQKLPAYFIGSIVTLCVIATLTVGGIRGDFKHSTRPINLVDANRHTENPIHANVVLNSTFSFLRTLGSNNFKEVHFVEENFIKEHIKPYKLYQRDAPKERPNIVIFIVESFGKEYSGAFNSSSKIKDYVSYTPFIDSLAKESLIFTNAFANGRQSIHGMSSILAGIPSLKDAFTSSPYSNQKIQSIVSVCNELGYDTSFYHGAPNGSMGFLGFGNILGFQKYYGKTEYNNDDDFDGMWAIWDEPFLQYFAKNVQKKSPEKPFMATVFTASSHHPFKIPEKYNGKFKKGHIPMHEPIQYTDYAIKKYFETAKRQPWFQNTIFVITGDHTNQTFYPEYEKAMNRFALPLIFYSPNLKYNLKGIDERLAQQSDIYPTLADIIAYNKPIRSWGRSLVSPKNEEAIIINSDGIQEQFIIGNYIYLFNGKDIIGIYDKTDLGLENNLISKVSSTEIDYGKKLCKAWYQDYMYRVINRKLN</sequence>
<feature type="transmembrane region" description="Helical" evidence="9">
    <location>
        <begin position="145"/>
        <end position="162"/>
    </location>
</feature>
<feature type="transmembrane region" description="Helical" evidence="9">
    <location>
        <begin position="88"/>
        <end position="111"/>
    </location>
</feature>
<evidence type="ECO:0000256" key="1">
    <source>
        <dbReference type="ARBA" id="ARBA00004651"/>
    </source>
</evidence>
<keyword evidence="5 9" id="KW-0472">Membrane</keyword>
<evidence type="ECO:0000256" key="5">
    <source>
        <dbReference type="ARBA" id="ARBA00023136"/>
    </source>
</evidence>
<keyword evidence="2" id="KW-1003">Cell membrane</keyword>
<feature type="transmembrane region" description="Helical" evidence="9">
    <location>
        <begin position="174"/>
        <end position="196"/>
    </location>
</feature>
<keyword evidence="3 9" id="KW-0812">Transmembrane</keyword>
<feature type="binding site" evidence="8">
    <location>
        <position position="497"/>
    </location>
    <ligand>
        <name>Mn(2+)</name>
        <dbReference type="ChEBI" id="CHEBI:29035"/>
    </ligand>
</feature>
<dbReference type="Gene3D" id="3.40.720.10">
    <property type="entry name" value="Alkaline Phosphatase, subunit A"/>
    <property type="match status" value="1"/>
</dbReference>
<evidence type="ECO:0000256" key="4">
    <source>
        <dbReference type="ARBA" id="ARBA00022989"/>
    </source>
</evidence>
<evidence type="ECO:0000256" key="3">
    <source>
        <dbReference type="ARBA" id="ARBA00022692"/>
    </source>
</evidence>
<dbReference type="InterPro" id="IPR000917">
    <property type="entry name" value="Sulfatase_N"/>
</dbReference>
<dbReference type="InterPro" id="IPR017850">
    <property type="entry name" value="Alkaline_phosphatase_core_sf"/>
</dbReference>
<feature type="transmembrane region" description="Helical" evidence="9">
    <location>
        <begin position="12"/>
        <end position="34"/>
    </location>
</feature>
<dbReference type="InterPro" id="IPR012160">
    <property type="entry name" value="LtaS-like"/>
</dbReference>
<evidence type="ECO:0000256" key="9">
    <source>
        <dbReference type="SAM" id="Phobius"/>
    </source>
</evidence>
<dbReference type="GO" id="GO:0005886">
    <property type="term" value="C:plasma membrane"/>
    <property type="evidence" value="ECO:0007669"/>
    <property type="project" value="UniProtKB-SubCell"/>
</dbReference>
<feature type="binding site" evidence="8">
    <location>
        <position position="496"/>
    </location>
    <ligand>
        <name>Mn(2+)</name>
        <dbReference type="ChEBI" id="CHEBI:29035"/>
    </ligand>
</feature>
<organism evidence="11 12">
    <name type="scientific">Riemerella anatipestifer</name>
    <name type="common">Moraxella anatipestifer</name>
    <dbReference type="NCBI Taxonomy" id="34085"/>
    <lineage>
        <taxon>Bacteria</taxon>
        <taxon>Pseudomonadati</taxon>
        <taxon>Bacteroidota</taxon>
        <taxon>Flavobacteriia</taxon>
        <taxon>Flavobacteriales</taxon>
        <taxon>Weeksellaceae</taxon>
        <taxon>Riemerella</taxon>
    </lineage>
</organism>
<keyword evidence="7" id="KW-0464">Manganese</keyword>
<feature type="binding site" evidence="8">
    <location>
        <position position="279"/>
    </location>
    <ligand>
        <name>Mn(2+)</name>
        <dbReference type="ChEBI" id="CHEBI:29035"/>
    </ligand>
</feature>
<evidence type="ECO:0000259" key="10">
    <source>
        <dbReference type="Pfam" id="PF00884"/>
    </source>
</evidence>
<proteinExistence type="predicted"/>
<dbReference type="Proteomes" id="UP000189883">
    <property type="component" value="Chromosome"/>
</dbReference>
<dbReference type="EMBL" id="CP011859">
    <property type="protein sequence ID" value="AQY21300.1"/>
    <property type="molecule type" value="Genomic_DNA"/>
</dbReference>
<name>A0A1S7DQC0_RIEAN</name>
<dbReference type="CDD" id="cd16015">
    <property type="entry name" value="LTA_synthase"/>
    <property type="match status" value="1"/>
</dbReference>